<keyword evidence="7" id="KW-0576">Peroxisome</keyword>
<dbReference type="PANTHER" id="PTHR43716">
    <property type="entry name" value="D-2-HYDROXYGLUTARATE DEHYDROGENASE, MITOCHONDRIAL"/>
    <property type="match status" value="1"/>
</dbReference>
<evidence type="ECO:0000256" key="2">
    <source>
        <dbReference type="ARBA" id="ARBA00004275"/>
    </source>
</evidence>
<comment type="catalytic activity">
    <reaction evidence="11">
        <text>(R)-malate + A = oxaloacetate + AH2</text>
        <dbReference type="Rhea" id="RHEA:67460"/>
        <dbReference type="ChEBI" id="CHEBI:13193"/>
        <dbReference type="ChEBI" id="CHEBI:15588"/>
        <dbReference type="ChEBI" id="CHEBI:16452"/>
        <dbReference type="ChEBI" id="CHEBI:17499"/>
    </reaction>
    <physiologicalReaction direction="left-to-right" evidence="11">
        <dbReference type="Rhea" id="RHEA:67461"/>
    </physiologicalReaction>
</comment>
<dbReference type="InterPro" id="IPR016167">
    <property type="entry name" value="FAD-bd_PCMH_sub1"/>
</dbReference>
<dbReference type="GO" id="GO:0005777">
    <property type="term" value="C:peroxisome"/>
    <property type="evidence" value="ECO:0007669"/>
    <property type="project" value="UniProtKB-SubCell"/>
</dbReference>
<dbReference type="InterPro" id="IPR004113">
    <property type="entry name" value="FAD-bd_oxidored_4_C"/>
</dbReference>
<dbReference type="InterPro" id="IPR016169">
    <property type="entry name" value="FAD-bd_PCMH_sub2"/>
</dbReference>
<evidence type="ECO:0000256" key="9">
    <source>
        <dbReference type="ARBA" id="ARBA00039639"/>
    </source>
</evidence>
<comment type="subcellular location">
    <subcellularLocation>
        <location evidence="2">Peroxisome</location>
    </subcellularLocation>
</comment>
<dbReference type="InterPro" id="IPR036318">
    <property type="entry name" value="FAD-bd_PCMH-like_sf"/>
</dbReference>
<dbReference type="InterPro" id="IPR016171">
    <property type="entry name" value="Vanillyl_alc_oxidase_C-sub2"/>
</dbReference>
<feature type="domain" description="FAD-binding PCMH-type" evidence="12">
    <location>
        <begin position="109"/>
        <end position="289"/>
    </location>
</feature>
<evidence type="ECO:0000313" key="13">
    <source>
        <dbReference type="EMBL" id="ODN06356.1"/>
    </source>
</evidence>
<keyword evidence="6" id="KW-0560">Oxidoreductase</keyword>
<dbReference type="InterPro" id="IPR051264">
    <property type="entry name" value="FAD-oxidored/transferase_4"/>
</dbReference>
<dbReference type="Gene3D" id="1.10.45.10">
    <property type="entry name" value="Vanillyl-alcohol Oxidase, Chain A, domain 4"/>
    <property type="match status" value="1"/>
</dbReference>
<name>A0A1D2NN38_ORCCI</name>
<dbReference type="GO" id="GO:0071949">
    <property type="term" value="F:FAD binding"/>
    <property type="evidence" value="ECO:0007669"/>
    <property type="project" value="InterPro"/>
</dbReference>
<comment type="caution">
    <text evidence="13">The sequence shown here is derived from an EMBL/GenBank/DDBJ whole genome shotgun (WGS) entry which is preliminary data.</text>
</comment>
<evidence type="ECO:0000313" key="14">
    <source>
        <dbReference type="Proteomes" id="UP000094527"/>
    </source>
</evidence>
<evidence type="ECO:0000256" key="1">
    <source>
        <dbReference type="ARBA" id="ARBA00001974"/>
    </source>
</evidence>
<reference evidence="13 14" key="1">
    <citation type="journal article" date="2016" name="Genome Biol. Evol.">
        <title>Gene Family Evolution Reflects Adaptation to Soil Environmental Stressors in the Genome of the Collembolan Orchesella cincta.</title>
        <authorList>
            <person name="Faddeeva-Vakhrusheva A."/>
            <person name="Derks M.F."/>
            <person name="Anvar S.Y."/>
            <person name="Agamennone V."/>
            <person name="Suring W."/>
            <person name="Smit S."/>
            <person name="van Straalen N.M."/>
            <person name="Roelofs D."/>
        </authorList>
    </citation>
    <scope>NUCLEOTIDE SEQUENCE [LARGE SCALE GENOMIC DNA]</scope>
    <source>
        <tissue evidence="13">Mixed pool</tissue>
    </source>
</reference>
<evidence type="ECO:0000256" key="3">
    <source>
        <dbReference type="ARBA" id="ARBA00008000"/>
    </source>
</evidence>
<evidence type="ECO:0000256" key="8">
    <source>
        <dbReference type="ARBA" id="ARBA00039003"/>
    </source>
</evidence>
<keyword evidence="4" id="KW-0285">Flavoprotein</keyword>
<dbReference type="FunFam" id="3.30.43.10:FF:000011">
    <property type="entry name" value="D-lactate dehydrogenase (Cytochrome)"/>
    <property type="match status" value="1"/>
</dbReference>
<comment type="similarity">
    <text evidence="3">Belongs to the FAD-binding oxidoreductase/transferase type 4 family.</text>
</comment>
<gene>
    <name evidence="13" type="ORF">Ocin01_00356</name>
</gene>
<protein>
    <recommendedName>
        <fullName evidence="9">D-2-hydroxyglutarate dehydrogenase, mitochondrial</fullName>
        <ecNumber evidence="8">1.1.99.39</ecNumber>
    </recommendedName>
</protein>
<dbReference type="InterPro" id="IPR006094">
    <property type="entry name" value="Oxid_FAD_bind_N"/>
</dbReference>
<dbReference type="GO" id="GO:0051990">
    <property type="term" value="F:(R)-2-hydroxyglutarate dehydrogenase activity"/>
    <property type="evidence" value="ECO:0007669"/>
    <property type="project" value="UniProtKB-EC"/>
</dbReference>
<dbReference type="PANTHER" id="PTHR43716:SF1">
    <property type="entry name" value="D-2-HYDROXYGLUTARATE DEHYDROGENASE, MITOCHONDRIAL"/>
    <property type="match status" value="1"/>
</dbReference>
<dbReference type="FunFam" id="3.30.465.10:FF:000001">
    <property type="entry name" value="D-2-hydroxyglutarate dehydrogenase, mitochondrial"/>
    <property type="match status" value="1"/>
</dbReference>
<dbReference type="EMBL" id="LJIJ01000007">
    <property type="protein sequence ID" value="ODN06356.1"/>
    <property type="molecule type" value="Genomic_DNA"/>
</dbReference>
<comment type="cofactor">
    <cofactor evidence="1">
        <name>FAD</name>
        <dbReference type="ChEBI" id="CHEBI:57692"/>
    </cofactor>
</comment>
<dbReference type="PROSITE" id="PS51387">
    <property type="entry name" value="FAD_PCMH"/>
    <property type="match status" value="1"/>
</dbReference>
<dbReference type="Proteomes" id="UP000094527">
    <property type="component" value="Unassembled WGS sequence"/>
</dbReference>
<sequence>MIPLRSFVVNSSGKLLSLPRQVPKYYGKSILSKAPAHYEQVFNPARLASTTSSRMMGGQLPASRKRANRGEFSSVESDDISFFSNMLGKNRVLTNESEIEGYNVDMWKIIQGQSRLVLRPKNTSEVSMILAYCSERNLAVVPQGGNTGIAGGGIAVHDEIVISTSLMNQIEEVDEWSGILVCQSGCVLEKLNEHLAQFDLIVPLDLGAKESCQIGGNLSTNAGGLRVIRYGSLHSNVVGCEVVLADGTVLDCMNTMKKDNTGYHLKHLFIGSEGTLGIVTKVAIQCPPKPKAVNLAFVGIDNFQNVLETFRLAKRDLGEILSACEYLDHETLACVSENLQMKSPIENSFPFYMMIETSGSNGKHDEEKLSMFLEKAMNKEFVSDGTIASQPSHIKNIWSIRERFPDALMKDGHLLVYDFSLPLESFHEMVEETRGHLGPLAKRVTGFGHLGDGNLHLNVTMDEFNPATLAKAEPFVYNWVAQRKGSISSEHGLGSIKRDYIYHSKSPQAVYYMRELKRLMDPKGILNPYKVIPHT</sequence>
<comment type="function">
    <text evidence="10">Catalyzes the oxidation of D-2-hydroxyglutarate (D-2-HG) to alpha-ketoglutarate. Also catalyzes the oxidation of other D-2-hydroxyacids, such as D-malate (D-MAL) and D-lactate (D-LAC). Exhibits high activities towards D-2-HG and D-MAL but a very weak activity towards D-LAC.</text>
</comment>
<keyword evidence="5" id="KW-0274">FAD</keyword>
<evidence type="ECO:0000256" key="11">
    <source>
        <dbReference type="ARBA" id="ARBA00049267"/>
    </source>
</evidence>
<proteinExistence type="inferred from homology"/>
<dbReference type="Pfam" id="PF01565">
    <property type="entry name" value="FAD_binding_4"/>
    <property type="match status" value="1"/>
</dbReference>
<keyword evidence="14" id="KW-1185">Reference proteome</keyword>
<dbReference type="InterPro" id="IPR016164">
    <property type="entry name" value="FAD-linked_Oxase-like_C"/>
</dbReference>
<dbReference type="FunFam" id="1.10.45.10:FF:000001">
    <property type="entry name" value="D-lactate dehydrogenase mitochondrial"/>
    <property type="match status" value="1"/>
</dbReference>
<evidence type="ECO:0000256" key="5">
    <source>
        <dbReference type="ARBA" id="ARBA00022827"/>
    </source>
</evidence>
<evidence type="ECO:0000256" key="4">
    <source>
        <dbReference type="ARBA" id="ARBA00022630"/>
    </source>
</evidence>
<organism evidence="13 14">
    <name type="scientific">Orchesella cincta</name>
    <name type="common">Springtail</name>
    <name type="synonym">Podura cincta</name>
    <dbReference type="NCBI Taxonomy" id="48709"/>
    <lineage>
        <taxon>Eukaryota</taxon>
        <taxon>Metazoa</taxon>
        <taxon>Ecdysozoa</taxon>
        <taxon>Arthropoda</taxon>
        <taxon>Hexapoda</taxon>
        <taxon>Collembola</taxon>
        <taxon>Entomobryomorpha</taxon>
        <taxon>Entomobryoidea</taxon>
        <taxon>Orchesellidae</taxon>
        <taxon>Orchesellinae</taxon>
        <taxon>Orchesella</taxon>
    </lineage>
</organism>
<evidence type="ECO:0000256" key="7">
    <source>
        <dbReference type="ARBA" id="ARBA00023140"/>
    </source>
</evidence>
<evidence type="ECO:0000256" key="10">
    <source>
        <dbReference type="ARBA" id="ARBA00045410"/>
    </source>
</evidence>
<dbReference type="AlphaFoldDB" id="A0A1D2NN38"/>
<dbReference type="Gene3D" id="3.30.43.10">
    <property type="entry name" value="Uridine Diphospho-n-acetylenolpyruvylglucosamine Reductase, domain 2"/>
    <property type="match status" value="1"/>
</dbReference>
<dbReference type="Gene3D" id="3.30.70.2190">
    <property type="match status" value="1"/>
</dbReference>
<dbReference type="Gene3D" id="3.30.70.2740">
    <property type="match status" value="1"/>
</dbReference>
<dbReference type="FunFam" id="3.30.70.2190:FF:000001">
    <property type="entry name" value="D-2-hydroxyglutarate dehydrogenase mitochondrial"/>
    <property type="match status" value="1"/>
</dbReference>
<dbReference type="OrthoDB" id="5332616at2759"/>
<dbReference type="SUPFAM" id="SSF55103">
    <property type="entry name" value="FAD-linked oxidases, C-terminal domain"/>
    <property type="match status" value="1"/>
</dbReference>
<evidence type="ECO:0000256" key="6">
    <source>
        <dbReference type="ARBA" id="ARBA00023002"/>
    </source>
</evidence>
<dbReference type="GO" id="GO:0005739">
    <property type="term" value="C:mitochondrion"/>
    <property type="evidence" value="ECO:0007669"/>
    <property type="project" value="TreeGrafter"/>
</dbReference>
<dbReference type="SUPFAM" id="SSF56176">
    <property type="entry name" value="FAD-binding/transporter-associated domain-like"/>
    <property type="match status" value="1"/>
</dbReference>
<dbReference type="Gene3D" id="3.30.465.10">
    <property type="match status" value="1"/>
</dbReference>
<accession>A0A1D2NN38</accession>
<dbReference type="EC" id="1.1.99.39" evidence="8"/>
<evidence type="ECO:0000259" key="12">
    <source>
        <dbReference type="PROSITE" id="PS51387"/>
    </source>
</evidence>
<dbReference type="STRING" id="48709.A0A1D2NN38"/>
<dbReference type="InterPro" id="IPR016166">
    <property type="entry name" value="FAD-bd_PCMH"/>
</dbReference>
<dbReference type="Pfam" id="PF02913">
    <property type="entry name" value="FAD-oxidase_C"/>
    <property type="match status" value="1"/>
</dbReference>